<reference evidence="10" key="1">
    <citation type="submission" date="2022-03" db="EMBL/GenBank/DDBJ databases">
        <authorList>
            <person name="Martin C."/>
        </authorList>
    </citation>
    <scope>NUCLEOTIDE SEQUENCE</scope>
</reference>
<evidence type="ECO:0000256" key="8">
    <source>
        <dbReference type="ARBA" id="ARBA00023180"/>
    </source>
</evidence>
<keyword evidence="9" id="KW-0735">Signal-anchor</keyword>
<keyword evidence="9" id="KW-0119">Carbohydrate metabolism</keyword>
<dbReference type="InterPro" id="IPR018011">
    <property type="entry name" value="Carb_sulfotrans_8-10"/>
</dbReference>
<evidence type="ECO:0000256" key="3">
    <source>
        <dbReference type="ARBA" id="ARBA00022679"/>
    </source>
</evidence>
<dbReference type="PANTHER" id="PTHR12137:SF54">
    <property type="entry name" value="CARBOHYDRATE SULFOTRANSFERASE"/>
    <property type="match status" value="1"/>
</dbReference>
<keyword evidence="11" id="KW-1185">Reference proteome</keyword>
<evidence type="ECO:0000256" key="7">
    <source>
        <dbReference type="ARBA" id="ARBA00023136"/>
    </source>
</evidence>
<dbReference type="GO" id="GO:0008146">
    <property type="term" value="F:sulfotransferase activity"/>
    <property type="evidence" value="ECO:0007669"/>
    <property type="project" value="InterPro"/>
</dbReference>
<keyword evidence="5" id="KW-1133">Transmembrane helix</keyword>
<keyword evidence="4" id="KW-0812">Transmembrane</keyword>
<evidence type="ECO:0000256" key="6">
    <source>
        <dbReference type="ARBA" id="ARBA00023034"/>
    </source>
</evidence>
<evidence type="ECO:0000313" key="11">
    <source>
        <dbReference type="Proteomes" id="UP000749559"/>
    </source>
</evidence>
<evidence type="ECO:0000256" key="2">
    <source>
        <dbReference type="ARBA" id="ARBA00006339"/>
    </source>
</evidence>
<evidence type="ECO:0000256" key="4">
    <source>
        <dbReference type="ARBA" id="ARBA00022692"/>
    </source>
</evidence>
<keyword evidence="8 9" id="KW-0325">Glycoprotein</keyword>
<dbReference type="OrthoDB" id="2019940at2759"/>
<dbReference type="Pfam" id="PF03567">
    <property type="entry name" value="Sulfotransfer_2"/>
    <property type="match status" value="1"/>
</dbReference>
<organism evidence="10 11">
    <name type="scientific">Owenia fusiformis</name>
    <name type="common">Polychaete worm</name>
    <dbReference type="NCBI Taxonomy" id="6347"/>
    <lineage>
        <taxon>Eukaryota</taxon>
        <taxon>Metazoa</taxon>
        <taxon>Spiralia</taxon>
        <taxon>Lophotrochozoa</taxon>
        <taxon>Annelida</taxon>
        <taxon>Polychaeta</taxon>
        <taxon>Sedentaria</taxon>
        <taxon>Canalipalpata</taxon>
        <taxon>Sabellida</taxon>
        <taxon>Oweniida</taxon>
        <taxon>Oweniidae</taxon>
        <taxon>Owenia</taxon>
    </lineage>
</organism>
<evidence type="ECO:0000256" key="9">
    <source>
        <dbReference type="RuleBase" id="RU364020"/>
    </source>
</evidence>
<dbReference type="GO" id="GO:0016051">
    <property type="term" value="P:carbohydrate biosynthetic process"/>
    <property type="evidence" value="ECO:0007669"/>
    <property type="project" value="InterPro"/>
</dbReference>
<dbReference type="EMBL" id="CAIIXF020000002">
    <property type="protein sequence ID" value="CAH1777888.1"/>
    <property type="molecule type" value="Genomic_DNA"/>
</dbReference>
<keyword evidence="6 9" id="KW-0333">Golgi apparatus</keyword>
<accession>A0A8J1TIL7</accession>
<comment type="subcellular location">
    <subcellularLocation>
        <location evidence="1 9">Golgi apparatus membrane</location>
        <topology evidence="1 9">Single-pass type II membrane protein</topology>
    </subcellularLocation>
</comment>
<sequence>FKAGHSSWINTFKDLNANTSGFKVDLWKQNINKSLTTVRFINVRDPWERLLSAYMDRMTYHENRPHKSWQRNSIGRRIMFKYYPGSNAMVVPYEKISFTFTDFLRYIIDEPKQLAGRLDDHWLQYYERCRPCDPYLDYNAIVKLETVTEDSNYVLEKIGVKTKIKDGPRKTAKYLQEQYKEVPRWIIDDLTKIFYWDFKLFDYDMNSPLVRKSIS</sequence>
<comment type="similarity">
    <text evidence="2 9">Belongs to the sulfotransferase 2 family.</text>
</comment>
<feature type="non-terminal residue" evidence="10">
    <location>
        <position position="1"/>
    </location>
</feature>
<evidence type="ECO:0000256" key="5">
    <source>
        <dbReference type="ARBA" id="ARBA00022989"/>
    </source>
</evidence>
<proteinExistence type="inferred from homology"/>
<evidence type="ECO:0000313" key="10">
    <source>
        <dbReference type="EMBL" id="CAH1777888.1"/>
    </source>
</evidence>
<dbReference type="EC" id="2.8.2.-" evidence="9"/>
<dbReference type="PANTHER" id="PTHR12137">
    <property type="entry name" value="CARBOHYDRATE SULFOTRANSFERASE"/>
    <property type="match status" value="1"/>
</dbReference>
<gene>
    <name evidence="10" type="ORF">OFUS_LOCUS4879</name>
</gene>
<dbReference type="AlphaFoldDB" id="A0A8J1TIL7"/>
<keyword evidence="7" id="KW-0472">Membrane</keyword>
<dbReference type="InterPro" id="IPR005331">
    <property type="entry name" value="Sulfotransferase"/>
</dbReference>
<dbReference type="Proteomes" id="UP000749559">
    <property type="component" value="Unassembled WGS sequence"/>
</dbReference>
<evidence type="ECO:0000256" key="1">
    <source>
        <dbReference type="ARBA" id="ARBA00004323"/>
    </source>
</evidence>
<dbReference type="GO" id="GO:0000139">
    <property type="term" value="C:Golgi membrane"/>
    <property type="evidence" value="ECO:0007669"/>
    <property type="project" value="UniProtKB-SubCell"/>
</dbReference>
<protein>
    <recommendedName>
        <fullName evidence="9">Carbohydrate sulfotransferase</fullName>
        <ecNumber evidence="9">2.8.2.-</ecNumber>
    </recommendedName>
</protein>
<keyword evidence="3 9" id="KW-0808">Transferase</keyword>
<comment type="caution">
    <text evidence="10">The sequence shown here is derived from an EMBL/GenBank/DDBJ whole genome shotgun (WGS) entry which is preliminary data.</text>
</comment>
<name>A0A8J1TIL7_OWEFU</name>